<feature type="transmembrane region" description="Helical" evidence="8">
    <location>
        <begin position="75"/>
        <end position="94"/>
    </location>
</feature>
<dbReference type="CDD" id="cd06173">
    <property type="entry name" value="MFS_MefA_like"/>
    <property type="match status" value="1"/>
</dbReference>
<keyword evidence="2" id="KW-0813">Transport</keyword>
<evidence type="ECO:0000256" key="6">
    <source>
        <dbReference type="ARBA" id="ARBA00023136"/>
    </source>
</evidence>
<keyword evidence="3" id="KW-1003">Cell membrane</keyword>
<evidence type="ECO:0000256" key="2">
    <source>
        <dbReference type="ARBA" id="ARBA00022448"/>
    </source>
</evidence>
<feature type="transmembrane region" description="Helical" evidence="8">
    <location>
        <begin position="114"/>
        <end position="142"/>
    </location>
</feature>
<dbReference type="EMBL" id="MEHJ01000003">
    <property type="protein sequence ID" value="OEJ20974.1"/>
    <property type="molecule type" value="Genomic_DNA"/>
</dbReference>
<organism evidence="9 10">
    <name type="scientific">Streptomyces agglomeratus</name>
    <dbReference type="NCBI Taxonomy" id="285458"/>
    <lineage>
        <taxon>Bacteria</taxon>
        <taxon>Bacillati</taxon>
        <taxon>Actinomycetota</taxon>
        <taxon>Actinomycetes</taxon>
        <taxon>Kitasatosporales</taxon>
        <taxon>Streptomycetaceae</taxon>
        <taxon>Streptomyces</taxon>
    </lineage>
</organism>
<evidence type="ECO:0000256" key="5">
    <source>
        <dbReference type="ARBA" id="ARBA00022989"/>
    </source>
</evidence>
<evidence type="ECO:0000313" key="9">
    <source>
        <dbReference type="EMBL" id="OEJ20974.1"/>
    </source>
</evidence>
<evidence type="ECO:0000256" key="1">
    <source>
        <dbReference type="ARBA" id="ARBA00004651"/>
    </source>
</evidence>
<dbReference type="Gene3D" id="1.20.1250.20">
    <property type="entry name" value="MFS general substrate transporter like domains"/>
    <property type="match status" value="1"/>
</dbReference>
<evidence type="ECO:0008006" key="11">
    <source>
        <dbReference type="Google" id="ProtNLM"/>
    </source>
</evidence>
<keyword evidence="10" id="KW-1185">Reference proteome</keyword>
<name>A0A1E5NXJ9_9ACTN</name>
<feature type="region of interest" description="Disordered" evidence="7">
    <location>
        <begin position="1"/>
        <end position="22"/>
    </location>
</feature>
<feature type="transmembrane region" description="Helical" evidence="8">
    <location>
        <begin position="345"/>
        <end position="364"/>
    </location>
</feature>
<protein>
    <recommendedName>
        <fullName evidence="11">MFS transporter</fullName>
    </recommendedName>
</protein>
<evidence type="ECO:0000256" key="8">
    <source>
        <dbReference type="SAM" id="Phobius"/>
    </source>
</evidence>
<keyword evidence="5 8" id="KW-1133">Transmembrane helix</keyword>
<dbReference type="GO" id="GO:0005886">
    <property type="term" value="C:plasma membrane"/>
    <property type="evidence" value="ECO:0007669"/>
    <property type="project" value="UniProtKB-SubCell"/>
</dbReference>
<evidence type="ECO:0000256" key="7">
    <source>
        <dbReference type="SAM" id="MobiDB-lite"/>
    </source>
</evidence>
<dbReference type="Pfam" id="PF05977">
    <property type="entry name" value="MFS_3"/>
    <property type="match status" value="1"/>
</dbReference>
<comment type="caution">
    <text evidence="9">The sequence shown here is derived from an EMBL/GenBank/DDBJ whole genome shotgun (WGS) entry which is preliminary data.</text>
</comment>
<dbReference type="Proteomes" id="UP000095759">
    <property type="component" value="Unassembled WGS sequence"/>
</dbReference>
<comment type="subcellular location">
    <subcellularLocation>
        <location evidence="1">Cell membrane</location>
        <topology evidence="1">Multi-pass membrane protein</topology>
    </subcellularLocation>
</comment>
<dbReference type="InterPro" id="IPR010290">
    <property type="entry name" value="TM_effector"/>
</dbReference>
<dbReference type="OrthoDB" id="145388at2"/>
<dbReference type="PANTHER" id="PTHR23513:SF6">
    <property type="entry name" value="MAJOR FACILITATOR SUPERFAMILY ASSOCIATED DOMAIN-CONTAINING PROTEIN"/>
    <property type="match status" value="1"/>
</dbReference>
<dbReference type="PANTHER" id="PTHR23513">
    <property type="entry name" value="INTEGRAL MEMBRANE EFFLUX PROTEIN-RELATED"/>
    <property type="match status" value="1"/>
</dbReference>
<feature type="transmembrane region" description="Helical" evidence="8">
    <location>
        <begin position="412"/>
        <end position="432"/>
    </location>
</feature>
<dbReference type="AlphaFoldDB" id="A0A1E5NXJ9"/>
<feature type="transmembrane region" description="Helical" evidence="8">
    <location>
        <begin position="294"/>
        <end position="312"/>
    </location>
</feature>
<accession>A0A1E5NXJ9</accession>
<sequence length="447" mass="46850">MTKQAEHTGGEPGQGAEPPTRGLRRLRTTFSGGLGRDFSLLWVGWTISSAGNGLTVTALPLLAADITSDPTRLSLVGFADRLPWLVLALMGGAFSDRWDRRRVLWVSDAIRCCILAVLFATVLAGWVSIPLLMAVAFSITAIETVYDSSRQSILPMVVSRDRDALERANSRLMSANTAALKFLGPAGGGVLYSLGRAVPALTDSVSFGLSAVCSFLMRGDYHGTQADRKTATTGAGHRPSMRGEIVEGICWLARHRVLRVFTVVAGLKNMCTAGQLAMLVLYARQILGISNVGYGLLLSSVAVGSVTAGLTCRKFTHRLGPAHASLGGSVAGALGFTILGFTDDIALVALGLGITGYTSMTWNVTTVSLRQAMVPKHLTGRISGVNRLVTFGLMPVGILASGVIASHLGLSAVYSIGGLFGAGVALIGLLTLSNSAVEKALHAAEEQ</sequence>
<dbReference type="SUPFAM" id="SSF103473">
    <property type="entry name" value="MFS general substrate transporter"/>
    <property type="match status" value="1"/>
</dbReference>
<reference evidence="9 10" key="1">
    <citation type="submission" date="2016-08" db="EMBL/GenBank/DDBJ databases">
        <title>Complete genome sequence of Streptomyces agglomeratus strain 6-3-2, a novel anti-MRSA actinomycete isolated from Wuli of Tebit, China.</title>
        <authorList>
            <person name="Chen X."/>
        </authorList>
    </citation>
    <scope>NUCLEOTIDE SEQUENCE [LARGE SCALE GENOMIC DNA]</scope>
    <source>
        <strain evidence="9 10">6-3-2</strain>
    </source>
</reference>
<evidence type="ECO:0000256" key="3">
    <source>
        <dbReference type="ARBA" id="ARBA00022475"/>
    </source>
</evidence>
<feature type="transmembrane region" description="Helical" evidence="8">
    <location>
        <begin position="385"/>
        <end position="406"/>
    </location>
</feature>
<evidence type="ECO:0000256" key="4">
    <source>
        <dbReference type="ARBA" id="ARBA00022692"/>
    </source>
</evidence>
<feature type="transmembrane region" description="Helical" evidence="8">
    <location>
        <begin position="319"/>
        <end position="339"/>
    </location>
</feature>
<dbReference type="InterPro" id="IPR036259">
    <property type="entry name" value="MFS_trans_sf"/>
</dbReference>
<keyword evidence="6 8" id="KW-0472">Membrane</keyword>
<gene>
    <name evidence="9" type="ORF">AS594_40010</name>
</gene>
<dbReference type="RefSeq" id="WP_069936345.1">
    <property type="nucleotide sequence ID" value="NZ_MEHJ01000003.1"/>
</dbReference>
<evidence type="ECO:0000313" key="10">
    <source>
        <dbReference type="Proteomes" id="UP000095759"/>
    </source>
</evidence>
<keyword evidence="4 8" id="KW-0812">Transmembrane</keyword>
<proteinExistence type="predicted"/>
<feature type="transmembrane region" description="Helical" evidence="8">
    <location>
        <begin position="40"/>
        <end position="63"/>
    </location>
</feature>